<comment type="caution">
    <text evidence="3">The sequence shown here is derived from an EMBL/GenBank/DDBJ whole genome shotgun (WGS) entry which is preliminary data.</text>
</comment>
<feature type="transmembrane region" description="Helical" evidence="2">
    <location>
        <begin position="297"/>
        <end position="316"/>
    </location>
</feature>
<evidence type="ECO:0000313" key="4">
    <source>
        <dbReference type="Proteomes" id="UP001642464"/>
    </source>
</evidence>
<sequence length="965" mass="108010">MEFLATFGMAAKNMFDYNRENFQFDQEQRLSRELLRQILQLKRFSLFREDIRDLVELTVGKMEMYHLVAALFMESSMALYFEGRIHHVAPPFILSLLYISIASAFMYLLMAVWLSMHASICSHSFGVRLLTRFVRLPVPGMTQMGVLNARLADFERQGVQGMLRVPVIGGKQDWMQRQPLQAVQEDQENPDLLGEGIKAWNKEDNILGSAQGTLNKHVDLFRRLQCKWQCFDAYARVCMALGANQLILGLQYYLVITTIIQYRCPTVCFTLLTGFCSGGLALAYLDLAGLGGRKIVLLQLMGAIPVWIAAISIVLGKKSDEGVPLKNNAYHVSPVAFFLNVLWFEGLLWVAWPSADEATLPRLFRSVIFLDVFEDVGVDQEGEVDSRLLRRQTTTVSLRPSEPLEKEDVLSADKALFLAHVALRRWEALPEIDGSSAQTKEEIARLRHKYVLTRGSFLGQISTRFKAGAVLQDDQRSWEELDNDEKEEDPFSGSLLGPFTSGNGTAYFNLEEGVIETGSHSNIEILTLGEVENLVESAESKVRKLLGRGASRSHSSMQSSSEEDSDTSEDGPQRGRSSIAGNGGQWLPASDGAHLQRLPWKVLYYNTRSLQVAWFMMFVISFLEELGMFQINVQTMEMKEIEEMREMDDVEEMIDEEIASGDEIEMPADHHRRLLSMLGFSSSRWRFQRWPVQWPHPAVFRAEVMHCRSAASGFPDLFLGTAYQLFKVIPNATLSQTRRLGLEALSAQSFPASSVLLCGENQVECLQASLTDRALHLSGSGVDAEVPIRGAPWRRVAGVQVPCKNVEALLTASQPGRLDGRCLLLAGWDGSRLPVAILRWPVEGPWKAVSPIFDVPLKIGNRKKATPGEAQVCQAQEKRQVLSMSLEPQALRLWALAGQELWGWDLLSGRVLGHWPLPDFQRDFEPTALCAGAGASRHPRLMLAGRSSVRGKPGPELLVAKIPNI</sequence>
<reference evidence="3 4" key="1">
    <citation type="submission" date="2024-02" db="EMBL/GenBank/DDBJ databases">
        <authorList>
            <person name="Chen Y."/>
            <person name="Shah S."/>
            <person name="Dougan E. K."/>
            <person name="Thang M."/>
            <person name="Chan C."/>
        </authorList>
    </citation>
    <scope>NUCLEOTIDE SEQUENCE [LARGE SCALE GENOMIC DNA]</scope>
</reference>
<evidence type="ECO:0000256" key="2">
    <source>
        <dbReference type="SAM" id="Phobius"/>
    </source>
</evidence>
<protein>
    <submittedName>
        <fullName evidence="3">Uncharacterized protein</fullName>
    </submittedName>
</protein>
<keyword evidence="2" id="KW-0472">Membrane</keyword>
<feature type="transmembrane region" description="Helical" evidence="2">
    <location>
        <begin position="233"/>
        <end position="255"/>
    </location>
</feature>
<accession>A0ABP0KH93</accession>
<organism evidence="3 4">
    <name type="scientific">Durusdinium trenchii</name>
    <dbReference type="NCBI Taxonomy" id="1381693"/>
    <lineage>
        <taxon>Eukaryota</taxon>
        <taxon>Sar</taxon>
        <taxon>Alveolata</taxon>
        <taxon>Dinophyceae</taxon>
        <taxon>Suessiales</taxon>
        <taxon>Symbiodiniaceae</taxon>
        <taxon>Durusdinium</taxon>
    </lineage>
</organism>
<name>A0ABP0KH93_9DINO</name>
<evidence type="ECO:0000313" key="3">
    <source>
        <dbReference type="EMBL" id="CAK9026187.1"/>
    </source>
</evidence>
<feature type="region of interest" description="Disordered" evidence="1">
    <location>
        <begin position="476"/>
        <end position="498"/>
    </location>
</feature>
<proteinExistence type="predicted"/>
<feature type="region of interest" description="Disordered" evidence="1">
    <location>
        <begin position="546"/>
        <end position="584"/>
    </location>
</feature>
<feature type="transmembrane region" description="Helical" evidence="2">
    <location>
        <begin position="328"/>
        <end position="352"/>
    </location>
</feature>
<feature type="compositionally biased region" description="Acidic residues" evidence="1">
    <location>
        <begin position="480"/>
        <end position="490"/>
    </location>
</feature>
<evidence type="ECO:0000256" key="1">
    <source>
        <dbReference type="SAM" id="MobiDB-lite"/>
    </source>
</evidence>
<keyword evidence="2" id="KW-1133">Transmembrane helix</keyword>
<feature type="transmembrane region" description="Helical" evidence="2">
    <location>
        <begin position="93"/>
        <end position="114"/>
    </location>
</feature>
<dbReference type="Proteomes" id="UP001642464">
    <property type="component" value="Unassembled WGS sequence"/>
</dbReference>
<keyword evidence="2" id="KW-0812">Transmembrane</keyword>
<dbReference type="EMBL" id="CAXAMM010011447">
    <property type="protein sequence ID" value="CAK9026187.1"/>
    <property type="molecule type" value="Genomic_DNA"/>
</dbReference>
<keyword evidence="4" id="KW-1185">Reference proteome</keyword>
<feature type="transmembrane region" description="Helical" evidence="2">
    <location>
        <begin position="267"/>
        <end position="285"/>
    </location>
</feature>
<gene>
    <name evidence="3" type="ORF">SCF082_LOCUS17384</name>
</gene>